<dbReference type="AlphaFoldDB" id="A0A2R8AKB0"/>
<evidence type="ECO:0000313" key="2">
    <source>
        <dbReference type="EMBL" id="SPF76317.1"/>
    </source>
</evidence>
<dbReference type="SUPFAM" id="SSF159894">
    <property type="entry name" value="YgaC/TfoX-N like"/>
    <property type="match status" value="1"/>
</dbReference>
<accession>A0A2R8AKB0</accession>
<proteinExistence type="predicted"/>
<keyword evidence="3" id="KW-1185">Reference proteome</keyword>
<protein>
    <recommendedName>
        <fullName evidence="1">TfoX N-terminal domain-containing protein</fullName>
    </recommendedName>
</protein>
<dbReference type="EMBL" id="OMOI01000001">
    <property type="protein sequence ID" value="SPF76317.1"/>
    <property type="molecule type" value="Genomic_DNA"/>
</dbReference>
<name>A0A2R8AKB0_9RHOB</name>
<sequence length="109" mass="11871">MAYDSGLYEILKDDLGERVDLVEKKMFGGIAFMLNGNMLCGVHKNGAMYRVGKEHEAEALALPGVRKMDFTGRPMGGFIDAGEEAMADDDTRAELLRLAVDFVSGLPAK</sequence>
<feature type="domain" description="TfoX N-terminal" evidence="1">
    <location>
        <begin position="20"/>
        <end position="102"/>
    </location>
</feature>
<evidence type="ECO:0000259" key="1">
    <source>
        <dbReference type="Pfam" id="PF04993"/>
    </source>
</evidence>
<reference evidence="2 3" key="1">
    <citation type="submission" date="2018-03" db="EMBL/GenBank/DDBJ databases">
        <authorList>
            <person name="Keele B.F."/>
        </authorList>
    </citation>
    <scope>NUCLEOTIDE SEQUENCE [LARGE SCALE GENOMIC DNA]</scope>
    <source>
        <strain evidence="2 3">CECT 8811</strain>
    </source>
</reference>
<gene>
    <name evidence="2" type="ORF">ALP8811_01320</name>
</gene>
<dbReference type="InterPro" id="IPR007076">
    <property type="entry name" value="TfoX_N"/>
</dbReference>
<dbReference type="Gene3D" id="3.30.1460.30">
    <property type="entry name" value="YgaC/TfoX-N like chaperone"/>
    <property type="match status" value="1"/>
</dbReference>
<dbReference type="Proteomes" id="UP000244911">
    <property type="component" value="Unassembled WGS sequence"/>
</dbReference>
<evidence type="ECO:0000313" key="3">
    <source>
        <dbReference type="Proteomes" id="UP000244911"/>
    </source>
</evidence>
<organism evidence="2 3">
    <name type="scientific">Aliiroseovarius pelagivivens</name>
    <dbReference type="NCBI Taxonomy" id="1639690"/>
    <lineage>
        <taxon>Bacteria</taxon>
        <taxon>Pseudomonadati</taxon>
        <taxon>Pseudomonadota</taxon>
        <taxon>Alphaproteobacteria</taxon>
        <taxon>Rhodobacterales</taxon>
        <taxon>Paracoccaceae</taxon>
        <taxon>Aliiroseovarius</taxon>
    </lineage>
</organism>
<dbReference type="Pfam" id="PF04993">
    <property type="entry name" value="TfoX_N"/>
    <property type="match status" value="1"/>
</dbReference>
<dbReference type="RefSeq" id="WP_108856332.1">
    <property type="nucleotide sequence ID" value="NZ_OMOI01000001.1"/>
</dbReference>
<dbReference type="OrthoDB" id="214902at2"/>